<dbReference type="PANTHER" id="PTHR10696">
    <property type="entry name" value="GAMMA-BUTYROBETAINE HYDROXYLASE-RELATED"/>
    <property type="match status" value="1"/>
</dbReference>
<dbReference type="Gene3D" id="3.40.50.1820">
    <property type="entry name" value="alpha/beta hydrolase"/>
    <property type="match status" value="1"/>
</dbReference>
<evidence type="ECO:0000256" key="4">
    <source>
        <dbReference type="ARBA" id="ARBA00008654"/>
    </source>
</evidence>
<dbReference type="InterPro" id="IPR010376">
    <property type="entry name" value="GBBH-like_N"/>
</dbReference>
<dbReference type="Pfam" id="PF07859">
    <property type="entry name" value="Abhydrolase_3"/>
    <property type="match status" value="1"/>
</dbReference>
<evidence type="ECO:0000256" key="7">
    <source>
        <dbReference type="ARBA" id="ARBA00022873"/>
    </source>
</evidence>
<dbReference type="Gene3D" id="3.30.2020.30">
    <property type="match status" value="1"/>
</dbReference>
<evidence type="ECO:0000313" key="22">
    <source>
        <dbReference type="Proteomes" id="UP000321518"/>
    </source>
</evidence>
<dbReference type="GO" id="GO:0016787">
    <property type="term" value="F:hydrolase activity"/>
    <property type="evidence" value="ECO:0007669"/>
    <property type="project" value="InterPro"/>
</dbReference>
<evidence type="ECO:0000256" key="10">
    <source>
        <dbReference type="ARBA" id="ARBA00023004"/>
    </source>
</evidence>
<sequence length="923" mass="102430">MAPEYKYPSQLIETLAGYHYLVNTLGVSEDKIIIAGDSAGGNLASAFLLHLARPSPDISVPSSLGPTPKKPAGALLISPYVNLYSNANEFHANATYDVLSSSLIARAAFHYIGADFPHDYRFRHPSSNPFRLLLSPQKVPNHEAEKLPGVYGWSDVKGIELFRSPYVQPSVQRDKKWWKEAMPGDGRTIVSWGGRELFSEDDAVFFNLLEKSGVKPVKHFHPERIHDFMLHDWSLPTSWRTRMTGERADDIYYGRDLVVSFLKRISDESKASQREVDNKPGDARSTATEDAKTTKLNGEAASIRQRVKQESKPAPTPGPPPIANMSSPKAPNSYASIASHDMHIPSSAPVVAEGEHAKIKTLDKQAEEEAERAKQPSTDGASYAHVAAVSEHVKKDAPVVAEGEGATIHRKSEEETTVKTAPPTAPSPDPEVFAVNTAPAQPAESTSELPTVSKATKKSKKKKGGKSSPTGQADDTSGGSSYAAIASHDDNVPQEHQREGPRLGRQSEKGLTISLGNGAETTFSYIWLRDHCREERSFHPQTKQRLIDTFKIPSDYRPSAARTTEEGLIVTWPESAFETSYESFFPWSFLTEHAYNPPLLRTKNLPSPLEQKVLWTKEIAKGVPTVTYEEVMESEEGVYEWLKRIDTYGFSFISGIPGTPEATEALIRRIAFIRETHYGGFWDFTANLEHGDLAYSDVRLEGHTDTTYFTDPCGLQLFHLLSPDHTHSGGHNLLVDGFRAASILRTEHPSFYDLLSTLPIPSHASGSGSASLPSGVHMRPLRRFPVFNHDENGELVMVRWNGDDRGVVGGEAFEGKTMEEWYEASRTWEGILRSDDAQLWTKFEVGTAVIFDNLRVLHGRSSYTGTRRLCGAYVNGDDYRSRLRGLQKQFGEDPRRKALQELLKSRYGVSFVGKAKGSAWEDY</sequence>
<dbReference type="PROSITE" id="PS01174">
    <property type="entry name" value="LIPASE_GDXG_SER"/>
    <property type="match status" value="1"/>
</dbReference>
<evidence type="ECO:0000259" key="18">
    <source>
        <dbReference type="Pfam" id="PF02668"/>
    </source>
</evidence>
<dbReference type="InterPro" id="IPR042098">
    <property type="entry name" value="TauD-like_sf"/>
</dbReference>
<feature type="compositionally biased region" description="Polar residues" evidence="17">
    <location>
        <begin position="443"/>
        <end position="454"/>
    </location>
</feature>
<gene>
    <name evidence="21" type="ORF">Rt10032_c06g2683</name>
</gene>
<keyword evidence="10" id="KW-0408">Iron</keyword>
<evidence type="ECO:0000256" key="9">
    <source>
        <dbReference type="ARBA" id="ARBA00023002"/>
    </source>
</evidence>
<dbReference type="SUPFAM" id="SSF53474">
    <property type="entry name" value="alpha/beta-Hydrolases"/>
    <property type="match status" value="1"/>
</dbReference>
<dbReference type="GO" id="GO:0045329">
    <property type="term" value="P:carnitine biosynthetic process"/>
    <property type="evidence" value="ECO:0007669"/>
    <property type="project" value="UniProtKB-UniPathway"/>
</dbReference>
<comment type="caution">
    <text evidence="21">The sequence shown here is derived from an EMBL/GenBank/DDBJ whole genome shotgun (WGS) entry which is preliminary data.</text>
</comment>
<dbReference type="Pfam" id="PF06155">
    <property type="entry name" value="GBBH-like_N"/>
    <property type="match status" value="1"/>
</dbReference>
<evidence type="ECO:0000256" key="6">
    <source>
        <dbReference type="ARBA" id="ARBA00022723"/>
    </source>
</evidence>
<dbReference type="SUPFAM" id="SSF51197">
    <property type="entry name" value="Clavaminate synthase-like"/>
    <property type="match status" value="1"/>
</dbReference>
<evidence type="ECO:0000256" key="14">
    <source>
        <dbReference type="ARBA" id="ARBA00046008"/>
    </source>
</evidence>
<dbReference type="InterPro" id="IPR033140">
    <property type="entry name" value="Lipase_GDXG_put_SER_AS"/>
</dbReference>
<feature type="domain" description="Gamma-butyrobetaine hydroxylase-like N-terminal" evidence="19">
    <location>
        <begin position="506"/>
        <end position="590"/>
    </location>
</feature>
<feature type="domain" description="TauD/TfdA-like" evidence="18">
    <location>
        <begin position="622"/>
        <end position="873"/>
    </location>
</feature>
<comment type="function">
    <text evidence="14">Converts trimethyllysine (TML) into hydroxytrimethyllysine (HTML).</text>
</comment>
<dbReference type="InterPro" id="IPR012776">
    <property type="entry name" value="Trimethyllysine_dOase"/>
</dbReference>
<dbReference type="PANTHER" id="PTHR10696:SF51">
    <property type="entry name" value="TRIMETHYLLYSINE DIOXYGENASE, MITOCHONDRIAL"/>
    <property type="match status" value="1"/>
</dbReference>
<dbReference type="OrthoDB" id="408743at2759"/>
<dbReference type="AlphaFoldDB" id="A0A511KFF8"/>
<dbReference type="UniPathway" id="UPA00118"/>
<comment type="cofactor">
    <cofactor evidence="1">
        <name>Fe(2+)</name>
        <dbReference type="ChEBI" id="CHEBI:29033"/>
    </cofactor>
</comment>
<name>A0A511KFF8_RHOTO</name>
<dbReference type="NCBIfam" id="TIGR02410">
    <property type="entry name" value="carnitine_TMLD"/>
    <property type="match status" value="1"/>
</dbReference>
<dbReference type="InterPro" id="IPR029058">
    <property type="entry name" value="AB_hydrolase_fold"/>
</dbReference>
<dbReference type="InterPro" id="IPR013094">
    <property type="entry name" value="AB_hydrolase_3"/>
</dbReference>
<dbReference type="CDD" id="cd00250">
    <property type="entry name" value="CAS_like"/>
    <property type="match status" value="1"/>
</dbReference>
<feature type="active site" evidence="16">
    <location>
        <position position="38"/>
    </location>
</feature>
<feature type="compositionally biased region" description="Basic residues" evidence="17">
    <location>
        <begin position="455"/>
        <end position="465"/>
    </location>
</feature>
<dbReference type="InterPro" id="IPR050411">
    <property type="entry name" value="AlphaKG_dependent_hydroxylases"/>
</dbReference>
<evidence type="ECO:0000256" key="13">
    <source>
        <dbReference type="ARBA" id="ARBA00032283"/>
    </source>
</evidence>
<organism evidence="21 22">
    <name type="scientific">Rhodotorula toruloides</name>
    <name type="common">Yeast</name>
    <name type="synonym">Rhodosporidium toruloides</name>
    <dbReference type="NCBI Taxonomy" id="5286"/>
    <lineage>
        <taxon>Eukaryota</taxon>
        <taxon>Fungi</taxon>
        <taxon>Dikarya</taxon>
        <taxon>Basidiomycota</taxon>
        <taxon>Pucciniomycotina</taxon>
        <taxon>Microbotryomycetes</taxon>
        <taxon>Sporidiobolales</taxon>
        <taxon>Sporidiobolaceae</taxon>
        <taxon>Rhodotorula</taxon>
    </lineage>
</organism>
<dbReference type="InterPro" id="IPR038492">
    <property type="entry name" value="GBBH-like_N_sf"/>
</dbReference>
<proteinExistence type="inferred from homology"/>
<evidence type="ECO:0000256" key="17">
    <source>
        <dbReference type="SAM" id="MobiDB-lite"/>
    </source>
</evidence>
<dbReference type="EMBL" id="BJWK01000006">
    <property type="protein sequence ID" value="GEM08666.1"/>
    <property type="molecule type" value="Genomic_DNA"/>
</dbReference>
<dbReference type="FunFam" id="3.60.130.10:FF:000001">
    <property type="entry name" value="Trimethyllysine dioxygenase, mitochondrial"/>
    <property type="match status" value="1"/>
</dbReference>
<dbReference type="GO" id="GO:0005739">
    <property type="term" value="C:mitochondrion"/>
    <property type="evidence" value="ECO:0007669"/>
    <property type="project" value="TreeGrafter"/>
</dbReference>
<evidence type="ECO:0000256" key="8">
    <source>
        <dbReference type="ARBA" id="ARBA00022964"/>
    </source>
</evidence>
<comment type="pathway">
    <text evidence="3">Amine and polyamine biosynthesis; carnitine biosynthesis.</text>
</comment>
<feature type="domain" description="Alpha/beta hydrolase fold-3" evidence="20">
    <location>
        <begin position="1"/>
        <end position="129"/>
    </location>
</feature>
<dbReference type="GO" id="GO:0005506">
    <property type="term" value="F:iron ion binding"/>
    <property type="evidence" value="ECO:0007669"/>
    <property type="project" value="InterPro"/>
</dbReference>
<feature type="compositionally biased region" description="Basic and acidic residues" evidence="17">
    <location>
        <begin position="487"/>
        <end position="508"/>
    </location>
</feature>
<feature type="region of interest" description="Disordered" evidence="17">
    <location>
        <begin position="361"/>
        <end position="510"/>
    </location>
</feature>
<protein>
    <recommendedName>
        <fullName evidence="5">trimethyllysine dioxygenase</fullName>
        <ecNumber evidence="5">1.14.11.8</ecNumber>
    </recommendedName>
    <alternativeName>
        <fullName evidence="12">Epsilon-trimethyllysine 2-oxoglutarate dioxygenase</fullName>
    </alternativeName>
    <alternativeName>
        <fullName evidence="11">TML hydroxylase</fullName>
    </alternativeName>
    <alternativeName>
        <fullName evidence="13">TML-alpha-ketoglutarate dioxygenase</fullName>
    </alternativeName>
</protein>
<accession>A0A511KFF8</accession>
<evidence type="ECO:0000256" key="5">
    <source>
        <dbReference type="ARBA" id="ARBA00012267"/>
    </source>
</evidence>
<feature type="compositionally biased region" description="Basic and acidic residues" evidence="17">
    <location>
        <begin position="269"/>
        <end position="293"/>
    </location>
</feature>
<keyword evidence="9" id="KW-0560">Oxidoreductase</keyword>
<feature type="compositionally biased region" description="Polar residues" evidence="17">
    <location>
        <begin position="469"/>
        <end position="480"/>
    </location>
</feature>
<feature type="region of interest" description="Disordered" evidence="17">
    <location>
        <begin position="269"/>
        <end position="335"/>
    </location>
</feature>
<evidence type="ECO:0000256" key="1">
    <source>
        <dbReference type="ARBA" id="ARBA00001954"/>
    </source>
</evidence>
<reference evidence="21 22" key="1">
    <citation type="submission" date="2019-07" db="EMBL/GenBank/DDBJ databases">
        <title>Rhodotorula toruloides NBRC10032 genome sequencing.</title>
        <authorList>
            <person name="Shida Y."/>
            <person name="Takaku H."/>
            <person name="Ogasawara W."/>
            <person name="Mori K."/>
        </authorList>
    </citation>
    <scope>NUCLEOTIDE SEQUENCE [LARGE SCALE GENOMIC DNA]</scope>
    <source>
        <strain evidence="21 22">NBRC10032</strain>
    </source>
</reference>
<comment type="catalytic activity">
    <reaction evidence="15">
        <text>N(6),N(6),N(6)-trimethyl-L-lysine + 2-oxoglutarate + O2 = (3S)-3-hydroxy-N(6),N(6),N(6)-trimethyl-L-lysine + succinate + CO2</text>
        <dbReference type="Rhea" id="RHEA:14181"/>
        <dbReference type="ChEBI" id="CHEBI:15379"/>
        <dbReference type="ChEBI" id="CHEBI:16526"/>
        <dbReference type="ChEBI" id="CHEBI:16810"/>
        <dbReference type="ChEBI" id="CHEBI:30031"/>
        <dbReference type="ChEBI" id="CHEBI:58100"/>
        <dbReference type="ChEBI" id="CHEBI:141499"/>
        <dbReference type="EC" id="1.14.11.8"/>
    </reaction>
</comment>
<evidence type="ECO:0000256" key="2">
    <source>
        <dbReference type="ARBA" id="ARBA00001961"/>
    </source>
</evidence>
<evidence type="ECO:0000256" key="11">
    <source>
        <dbReference type="ARBA" id="ARBA00030363"/>
    </source>
</evidence>
<keyword evidence="7" id="KW-0124">Carnitine biosynthesis</keyword>
<dbReference type="InterPro" id="IPR003819">
    <property type="entry name" value="TauD/TfdA-like"/>
</dbReference>
<comment type="cofactor">
    <cofactor evidence="2">
        <name>L-ascorbate</name>
        <dbReference type="ChEBI" id="CHEBI:38290"/>
    </cofactor>
</comment>
<evidence type="ECO:0000256" key="3">
    <source>
        <dbReference type="ARBA" id="ARBA00005022"/>
    </source>
</evidence>
<dbReference type="GO" id="GO:0050353">
    <property type="term" value="F:trimethyllysine dioxygenase activity"/>
    <property type="evidence" value="ECO:0007669"/>
    <property type="project" value="UniProtKB-EC"/>
</dbReference>
<keyword evidence="8" id="KW-0223">Dioxygenase</keyword>
<feature type="compositionally biased region" description="Basic and acidic residues" evidence="17">
    <location>
        <begin position="361"/>
        <end position="374"/>
    </location>
</feature>
<dbReference type="EC" id="1.14.11.8" evidence="5"/>
<dbReference type="Proteomes" id="UP000321518">
    <property type="component" value="Unassembled WGS sequence"/>
</dbReference>
<keyword evidence="6" id="KW-0479">Metal-binding</keyword>
<feature type="compositionally biased region" description="Polar residues" evidence="17">
    <location>
        <begin position="324"/>
        <end position="335"/>
    </location>
</feature>
<evidence type="ECO:0000256" key="15">
    <source>
        <dbReference type="ARBA" id="ARBA00049334"/>
    </source>
</evidence>
<dbReference type="Gene3D" id="3.60.130.10">
    <property type="entry name" value="Clavaminate synthase-like"/>
    <property type="match status" value="1"/>
</dbReference>
<comment type="similarity">
    <text evidence="4">Belongs to the gamma-BBH/TMLD family.</text>
</comment>
<evidence type="ECO:0000256" key="12">
    <source>
        <dbReference type="ARBA" id="ARBA00031778"/>
    </source>
</evidence>
<evidence type="ECO:0000313" key="21">
    <source>
        <dbReference type="EMBL" id="GEM08666.1"/>
    </source>
</evidence>
<evidence type="ECO:0000256" key="16">
    <source>
        <dbReference type="PROSITE-ProRule" id="PRU10038"/>
    </source>
</evidence>
<dbReference type="Pfam" id="PF02668">
    <property type="entry name" value="TauD"/>
    <property type="match status" value="1"/>
</dbReference>
<evidence type="ECO:0000259" key="19">
    <source>
        <dbReference type="Pfam" id="PF06155"/>
    </source>
</evidence>
<evidence type="ECO:0000259" key="20">
    <source>
        <dbReference type="Pfam" id="PF07859"/>
    </source>
</evidence>